<dbReference type="InterPro" id="IPR038694">
    <property type="entry name" value="DUF427_sf"/>
</dbReference>
<name>C1AZ35_RHOOB</name>
<sequence length="167" mass="18157">MSGGRPAPDPVGPGQESVWDYPRPPAVQRSDELVEVWFGGQLVARTRNPLRLLETSHPPTYYLPRACFADGVLRPVDGSTVCEWKGRADYFDVVAGGHVADRAAWHYPQPVAGYASLVGHVAVMPASMDGCFVDGERVRPQTGGFYGGWITDRVVGPFKGGPGSRFW</sequence>
<dbReference type="HOGENOM" id="CLU_103537_0_0_11"/>
<dbReference type="OrthoDB" id="285364at2"/>
<dbReference type="InterPro" id="IPR007361">
    <property type="entry name" value="DUF427"/>
</dbReference>
<feature type="region of interest" description="Disordered" evidence="1">
    <location>
        <begin position="1"/>
        <end position="24"/>
    </location>
</feature>
<dbReference type="KEGG" id="rop:ROP_17160"/>
<dbReference type="Proteomes" id="UP000002212">
    <property type="component" value="Chromosome"/>
</dbReference>
<dbReference type="EMBL" id="AP011115">
    <property type="protein sequence ID" value="BAH49963.1"/>
    <property type="molecule type" value="Genomic_DNA"/>
</dbReference>
<dbReference type="Gene3D" id="2.170.150.40">
    <property type="entry name" value="Domain of unknown function (DUF427)"/>
    <property type="match status" value="1"/>
</dbReference>
<accession>C1AZ35</accession>
<reference evidence="3 4" key="1">
    <citation type="submission" date="2009-03" db="EMBL/GenBank/DDBJ databases">
        <title>Comparison of the complete genome sequences of Rhodococcus erythropolis PR4 and Rhodococcus opacus B4.</title>
        <authorList>
            <person name="Takarada H."/>
            <person name="Sekine M."/>
            <person name="Hosoyama A."/>
            <person name="Yamada R."/>
            <person name="Fujisawa T."/>
            <person name="Omata S."/>
            <person name="Shimizu A."/>
            <person name="Tsukatani N."/>
            <person name="Tanikawa S."/>
            <person name="Fujita N."/>
            <person name="Harayama S."/>
        </authorList>
    </citation>
    <scope>NUCLEOTIDE SEQUENCE [LARGE SCALE GENOMIC DNA]</scope>
    <source>
        <strain evidence="3 4">B4</strain>
    </source>
</reference>
<evidence type="ECO:0000313" key="4">
    <source>
        <dbReference type="Proteomes" id="UP000002212"/>
    </source>
</evidence>
<organism evidence="3 4">
    <name type="scientific">Rhodococcus opacus (strain B4)</name>
    <dbReference type="NCBI Taxonomy" id="632772"/>
    <lineage>
        <taxon>Bacteria</taxon>
        <taxon>Bacillati</taxon>
        <taxon>Actinomycetota</taxon>
        <taxon>Actinomycetes</taxon>
        <taxon>Mycobacteriales</taxon>
        <taxon>Nocardiaceae</taxon>
        <taxon>Rhodococcus</taxon>
    </lineage>
</organism>
<dbReference type="RefSeq" id="WP_012688925.1">
    <property type="nucleotide sequence ID" value="NC_012522.1"/>
</dbReference>
<dbReference type="PANTHER" id="PTHR43058">
    <property type="entry name" value="SLR0655 PROTEIN"/>
    <property type="match status" value="1"/>
</dbReference>
<evidence type="ECO:0000259" key="2">
    <source>
        <dbReference type="Pfam" id="PF04248"/>
    </source>
</evidence>
<evidence type="ECO:0000313" key="3">
    <source>
        <dbReference type="EMBL" id="BAH49963.1"/>
    </source>
</evidence>
<gene>
    <name evidence="3" type="ordered locus">ROP_17160</name>
</gene>
<dbReference type="PATRIC" id="fig|632772.20.peg.1799"/>
<proteinExistence type="predicted"/>
<protein>
    <recommendedName>
        <fullName evidence="2">DUF427 domain-containing protein</fullName>
    </recommendedName>
</protein>
<evidence type="ECO:0000256" key="1">
    <source>
        <dbReference type="SAM" id="MobiDB-lite"/>
    </source>
</evidence>
<dbReference type="PANTHER" id="PTHR43058:SF1">
    <property type="entry name" value="DUF427 DOMAIN-CONTAINING PROTEIN"/>
    <property type="match status" value="1"/>
</dbReference>
<dbReference type="STRING" id="632772.ROP_17160"/>
<dbReference type="Pfam" id="PF04248">
    <property type="entry name" value="NTP_transf_9"/>
    <property type="match status" value="1"/>
</dbReference>
<dbReference type="AlphaFoldDB" id="C1AZ35"/>
<feature type="domain" description="DUF427" evidence="2">
    <location>
        <begin position="34"/>
        <end position="125"/>
    </location>
</feature>